<keyword evidence="1" id="KW-0472">Membrane</keyword>
<dbReference type="Proteomes" id="UP000614741">
    <property type="component" value="Unassembled WGS sequence"/>
</dbReference>
<evidence type="ECO:0000313" key="2">
    <source>
        <dbReference type="EMBL" id="GIG39813.1"/>
    </source>
</evidence>
<keyword evidence="1" id="KW-1133">Transmembrane helix</keyword>
<dbReference type="Pfam" id="PF07963">
    <property type="entry name" value="N_methyl"/>
    <property type="match status" value="1"/>
</dbReference>
<accession>A0ABQ4DKD8</accession>
<evidence type="ECO:0008006" key="4">
    <source>
        <dbReference type="Google" id="ProtNLM"/>
    </source>
</evidence>
<sequence length="459" mass="47632">MRTWWHRLHRVTRDEGGLSLVEVLVAMLIFAMVSVGLAYSMIGTLNLTREARVRVVAANLAADEIDLARDTDDLFGLLDRTREITLNGDVFRVQRSTQWVSDPAADFSCGASGGGGTLRYKRVNVTVTWGGMRAGAAPVRSDTVLNPDDHINDPTKGTILVSVLRADGTGNPNVAITATPSTGSVISSTDAQGCTYILRVNPGSYTIRAQRTGHVSDAQTATPAQTVSVTPGTTASVGFQLDQAATFDAVLAPGAPVGTRVPTGTSMPVSMVSTYGIATPAPVGGGGTLTPRYSLHPFTSGYQPFAGSCLSSDPRAWPETVEGATTFRAELPEPVAAAPGTTVTMPVPMGLVQVSGGGSGTYLRAESVTPATTDPPTPTCASTVSYAYGSVVPAAGSTVVIALPYGTWRLLQGSSTSQTSQLNSTRVTPLVLPEPSVPQRITTTTAGVITVDPRTAVAP</sequence>
<name>A0ABQ4DKD8_9CELL</name>
<evidence type="ECO:0000256" key="1">
    <source>
        <dbReference type="SAM" id="Phobius"/>
    </source>
</evidence>
<dbReference type="EMBL" id="BONP01000007">
    <property type="protein sequence ID" value="GIG39813.1"/>
    <property type="molecule type" value="Genomic_DNA"/>
</dbReference>
<dbReference type="InterPro" id="IPR012902">
    <property type="entry name" value="N_methyl_site"/>
</dbReference>
<keyword evidence="3" id="KW-1185">Reference proteome</keyword>
<organism evidence="2 3">
    <name type="scientific">Cellulomonas phragmiteti</name>
    <dbReference type="NCBI Taxonomy" id="478780"/>
    <lineage>
        <taxon>Bacteria</taxon>
        <taxon>Bacillati</taxon>
        <taxon>Actinomycetota</taxon>
        <taxon>Actinomycetes</taxon>
        <taxon>Micrococcales</taxon>
        <taxon>Cellulomonadaceae</taxon>
        <taxon>Cellulomonas</taxon>
    </lineage>
</organism>
<evidence type="ECO:0000313" key="3">
    <source>
        <dbReference type="Proteomes" id="UP000614741"/>
    </source>
</evidence>
<protein>
    <recommendedName>
        <fullName evidence="4">Prepilin-type N-terminal cleavage/methylation domain-containing protein</fullName>
    </recommendedName>
</protein>
<gene>
    <name evidence="2" type="ORF">Cph01nite_15750</name>
</gene>
<dbReference type="Gene3D" id="2.60.40.1120">
    <property type="entry name" value="Carboxypeptidase-like, regulatory domain"/>
    <property type="match status" value="1"/>
</dbReference>
<proteinExistence type="predicted"/>
<dbReference type="PROSITE" id="PS00409">
    <property type="entry name" value="PROKAR_NTER_METHYL"/>
    <property type="match status" value="1"/>
</dbReference>
<reference evidence="2 3" key="1">
    <citation type="submission" date="2021-01" db="EMBL/GenBank/DDBJ databases">
        <title>Whole genome shotgun sequence of Cellulomonas phragmiteti NBRC 110785.</title>
        <authorList>
            <person name="Komaki H."/>
            <person name="Tamura T."/>
        </authorList>
    </citation>
    <scope>NUCLEOTIDE SEQUENCE [LARGE SCALE GENOMIC DNA]</scope>
    <source>
        <strain evidence="2 3">NBRC 110785</strain>
    </source>
</reference>
<dbReference type="RefSeq" id="WP_203673010.1">
    <property type="nucleotide sequence ID" value="NZ_BONP01000007.1"/>
</dbReference>
<dbReference type="InterPro" id="IPR013784">
    <property type="entry name" value="Carb-bd-like_fold"/>
</dbReference>
<keyword evidence="1" id="KW-0812">Transmembrane</keyword>
<dbReference type="SUPFAM" id="SSF49452">
    <property type="entry name" value="Starch-binding domain-like"/>
    <property type="match status" value="1"/>
</dbReference>
<comment type="caution">
    <text evidence="2">The sequence shown here is derived from an EMBL/GenBank/DDBJ whole genome shotgun (WGS) entry which is preliminary data.</text>
</comment>
<feature type="transmembrane region" description="Helical" evidence="1">
    <location>
        <begin position="20"/>
        <end position="42"/>
    </location>
</feature>